<evidence type="ECO:0000256" key="4">
    <source>
        <dbReference type="ARBA" id="ARBA00022989"/>
    </source>
</evidence>
<reference evidence="7 8" key="1">
    <citation type="journal article" date="2013" name="J. Microbiol.">
        <title>Lysinibacillus chungkukjangi sp. nov., isolated from Chungkukjang, Korean fermented soybean food.</title>
        <authorList>
            <person name="Kim S.J."/>
            <person name="Jang Y.H."/>
            <person name="Hamada M."/>
            <person name="Ahn J.H."/>
            <person name="Weon H.Y."/>
            <person name="Suzuki K."/>
            <person name="Whang K.S."/>
            <person name="Kwon S.W."/>
        </authorList>
    </citation>
    <scope>NUCLEOTIDE SEQUENCE [LARGE SCALE GENOMIC DNA]</scope>
    <source>
        <strain evidence="7 8">MCCC 1A12701</strain>
    </source>
</reference>
<keyword evidence="3 6" id="KW-0812">Transmembrane</keyword>
<dbReference type="Proteomes" id="UP000274033">
    <property type="component" value="Unassembled WGS sequence"/>
</dbReference>
<feature type="transmembrane region" description="Helical" evidence="6">
    <location>
        <begin position="81"/>
        <end position="102"/>
    </location>
</feature>
<evidence type="ECO:0000256" key="1">
    <source>
        <dbReference type="ARBA" id="ARBA00004236"/>
    </source>
</evidence>
<dbReference type="Pfam" id="PF04347">
    <property type="entry name" value="FliO"/>
    <property type="match status" value="1"/>
</dbReference>
<keyword evidence="2" id="KW-1003">Cell membrane</keyword>
<evidence type="ECO:0000256" key="5">
    <source>
        <dbReference type="ARBA" id="ARBA00023136"/>
    </source>
</evidence>
<dbReference type="GO" id="GO:0044781">
    <property type="term" value="P:bacterial-type flagellum organization"/>
    <property type="evidence" value="ECO:0007669"/>
    <property type="project" value="InterPro"/>
</dbReference>
<dbReference type="GO" id="GO:0016020">
    <property type="term" value="C:membrane"/>
    <property type="evidence" value="ECO:0007669"/>
    <property type="project" value="InterPro"/>
</dbReference>
<comment type="caution">
    <text evidence="7">The sequence shown here is derived from an EMBL/GenBank/DDBJ whole genome shotgun (WGS) entry which is preliminary data.</text>
</comment>
<evidence type="ECO:0000313" key="8">
    <source>
        <dbReference type="Proteomes" id="UP000274033"/>
    </source>
</evidence>
<dbReference type="AlphaFoldDB" id="A0A3N9UQZ7"/>
<dbReference type="OrthoDB" id="2376965at2"/>
<gene>
    <name evidence="7" type="ORF">EBB45_08210</name>
</gene>
<protein>
    <recommendedName>
        <fullName evidence="9">Flagellar protein</fullName>
    </recommendedName>
</protein>
<evidence type="ECO:0000256" key="3">
    <source>
        <dbReference type="ARBA" id="ARBA00022692"/>
    </source>
</evidence>
<dbReference type="EMBL" id="RRCT01000006">
    <property type="protein sequence ID" value="RQW74952.1"/>
    <property type="molecule type" value="Genomic_DNA"/>
</dbReference>
<dbReference type="RefSeq" id="WP_124763999.1">
    <property type="nucleotide sequence ID" value="NZ_JAFBDY010000005.1"/>
</dbReference>
<evidence type="ECO:0008006" key="9">
    <source>
        <dbReference type="Google" id="ProtNLM"/>
    </source>
</evidence>
<name>A0A3N9UQZ7_9BACI</name>
<evidence type="ECO:0000256" key="2">
    <source>
        <dbReference type="ARBA" id="ARBA00022475"/>
    </source>
</evidence>
<evidence type="ECO:0000256" key="6">
    <source>
        <dbReference type="SAM" id="Phobius"/>
    </source>
</evidence>
<keyword evidence="8" id="KW-1185">Reference proteome</keyword>
<keyword evidence="4 6" id="KW-1133">Transmembrane helix</keyword>
<feature type="transmembrane region" description="Helical" evidence="6">
    <location>
        <begin position="21"/>
        <end position="39"/>
    </location>
</feature>
<proteinExistence type="predicted"/>
<accession>A0A3N9UQZ7</accession>
<sequence>MKPSKKHWVDEMQGIHLNKKAIVFVLLVMMALTLPTQLVSASQSNQMISDEYLQNPDTNTDESPDVKEVDNQNVGLGPGDYIKMLLSLLFVLGLLVFVLKFLNKKSSNYQQNNVVKNIGGISVGSQKSVQLLHIGNSLYIVGVGEDVQLLKEIQDPEEIEQLIKIYQDKQQTIVSTSPYITELFKKLKKKPSVEETESQSDFGAILKNRLSEINKERHEELEKWKEKEHDK</sequence>
<organism evidence="7 8">
    <name type="scientific">Lysinibacillus composti</name>
    <dbReference type="NCBI Taxonomy" id="720633"/>
    <lineage>
        <taxon>Bacteria</taxon>
        <taxon>Bacillati</taxon>
        <taxon>Bacillota</taxon>
        <taxon>Bacilli</taxon>
        <taxon>Bacillales</taxon>
        <taxon>Bacillaceae</taxon>
        <taxon>Lysinibacillus</taxon>
    </lineage>
</organism>
<evidence type="ECO:0000313" key="7">
    <source>
        <dbReference type="EMBL" id="RQW74952.1"/>
    </source>
</evidence>
<dbReference type="InterPro" id="IPR022781">
    <property type="entry name" value="Flagellar_biosynth_FliO"/>
</dbReference>
<comment type="subcellular location">
    <subcellularLocation>
        <location evidence="1">Cell membrane</location>
    </subcellularLocation>
</comment>
<keyword evidence="5 6" id="KW-0472">Membrane</keyword>